<organism evidence="2 3">
    <name type="scientific">candidate division WWE3 bacterium RBG_16_37_10</name>
    <dbReference type="NCBI Taxonomy" id="1802610"/>
    <lineage>
        <taxon>Bacteria</taxon>
        <taxon>Katanobacteria</taxon>
    </lineage>
</organism>
<reference evidence="2 3" key="1">
    <citation type="journal article" date="2016" name="Nat. Commun.">
        <title>Thousands of microbial genomes shed light on interconnected biogeochemical processes in an aquifer system.</title>
        <authorList>
            <person name="Anantharaman K."/>
            <person name="Brown C.T."/>
            <person name="Hug L.A."/>
            <person name="Sharon I."/>
            <person name="Castelle C.J."/>
            <person name="Probst A.J."/>
            <person name="Thomas B.C."/>
            <person name="Singh A."/>
            <person name="Wilkins M.J."/>
            <person name="Karaoz U."/>
            <person name="Brodie E.L."/>
            <person name="Williams K.H."/>
            <person name="Hubbard S.S."/>
            <person name="Banfield J.F."/>
        </authorList>
    </citation>
    <scope>NUCLEOTIDE SEQUENCE [LARGE SCALE GENOMIC DNA]</scope>
</reference>
<keyword evidence="1" id="KW-0812">Transmembrane</keyword>
<comment type="caution">
    <text evidence="2">The sequence shown here is derived from an EMBL/GenBank/DDBJ whole genome shotgun (WGS) entry which is preliminary data.</text>
</comment>
<evidence type="ECO:0000256" key="1">
    <source>
        <dbReference type="SAM" id="Phobius"/>
    </source>
</evidence>
<keyword evidence="1" id="KW-1133">Transmembrane helix</keyword>
<feature type="transmembrane region" description="Helical" evidence="1">
    <location>
        <begin position="119"/>
        <end position="138"/>
    </location>
</feature>
<dbReference type="EMBL" id="MEUT01000012">
    <property type="protein sequence ID" value="OGC51787.1"/>
    <property type="molecule type" value="Genomic_DNA"/>
</dbReference>
<name>A0A1F4V3L6_UNCKA</name>
<feature type="transmembrane region" description="Helical" evidence="1">
    <location>
        <begin position="6"/>
        <end position="26"/>
    </location>
</feature>
<dbReference type="Proteomes" id="UP000177371">
    <property type="component" value="Unassembled WGS sequence"/>
</dbReference>
<accession>A0A1F4V3L6</accession>
<proteinExistence type="predicted"/>
<dbReference type="AlphaFoldDB" id="A0A1F4V3L6"/>
<evidence type="ECO:0000313" key="3">
    <source>
        <dbReference type="Proteomes" id="UP000177371"/>
    </source>
</evidence>
<gene>
    <name evidence="2" type="ORF">A2W32_00030</name>
</gene>
<sequence>MVEQIFIVLIIQLFYFIFFYKSGISLSKYIGRRVCPTCFSVSMTWATTILLKVFNIINFDTSIIAVLLAESVVGVSHLSEEFLLIHKLNWNEGVFRFGTILYGTFSVLVFIAVSPVVGFILFFPVIVLGYTSLTPVEIKMPEKSISRILSEKLKRCCG</sequence>
<keyword evidence="1" id="KW-0472">Membrane</keyword>
<evidence type="ECO:0000313" key="2">
    <source>
        <dbReference type="EMBL" id="OGC51787.1"/>
    </source>
</evidence>
<protein>
    <submittedName>
        <fullName evidence="2">Uncharacterized protein</fullName>
    </submittedName>
</protein>